<dbReference type="InterPro" id="IPR011528">
    <property type="entry name" value="NERD"/>
</dbReference>
<dbReference type="PROSITE" id="PS50965">
    <property type="entry name" value="NERD"/>
    <property type="match status" value="1"/>
</dbReference>
<dbReference type="Gene3D" id="1.10.510.10">
    <property type="entry name" value="Transferase(Phosphotransferase) domain 1"/>
    <property type="match status" value="2"/>
</dbReference>
<comment type="caution">
    <text evidence="5">The sequence shown here is derived from an EMBL/GenBank/DDBJ whole genome shotgun (WGS) entry which is preliminary data.</text>
</comment>
<dbReference type="PANTHER" id="PTHR24361">
    <property type="entry name" value="MITOGEN-ACTIVATED KINASE KINASE KINASE"/>
    <property type="match status" value="1"/>
</dbReference>
<dbReference type="GO" id="GO:0016301">
    <property type="term" value="F:kinase activity"/>
    <property type="evidence" value="ECO:0007669"/>
    <property type="project" value="UniProtKB-KW"/>
</dbReference>
<feature type="compositionally biased region" description="Gly residues" evidence="2">
    <location>
        <begin position="1372"/>
        <end position="1382"/>
    </location>
</feature>
<organism evidence="5 6">
    <name type="scientific">Sphaerimonospora cavernae</name>
    <dbReference type="NCBI Taxonomy" id="1740611"/>
    <lineage>
        <taxon>Bacteria</taxon>
        <taxon>Bacillati</taxon>
        <taxon>Actinomycetota</taxon>
        <taxon>Actinomycetes</taxon>
        <taxon>Streptosporangiales</taxon>
        <taxon>Streptosporangiaceae</taxon>
        <taxon>Sphaerimonospora</taxon>
    </lineage>
</organism>
<keyword evidence="5" id="KW-0808">Transferase</keyword>
<dbReference type="Pfam" id="PF08378">
    <property type="entry name" value="NERD"/>
    <property type="match status" value="1"/>
</dbReference>
<evidence type="ECO:0000259" key="3">
    <source>
        <dbReference type="PROSITE" id="PS50011"/>
    </source>
</evidence>
<dbReference type="SUPFAM" id="SSF47789">
    <property type="entry name" value="C-terminal domain of RNA polymerase alpha subunit"/>
    <property type="match status" value="1"/>
</dbReference>
<keyword evidence="1" id="KW-0067">ATP-binding</keyword>
<keyword evidence="6" id="KW-1185">Reference proteome</keyword>
<dbReference type="EMBL" id="JBHMQT010000034">
    <property type="protein sequence ID" value="MFC0863816.1"/>
    <property type="molecule type" value="Genomic_DNA"/>
</dbReference>
<evidence type="ECO:0000313" key="5">
    <source>
        <dbReference type="EMBL" id="MFC0863816.1"/>
    </source>
</evidence>
<dbReference type="Gene3D" id="1.10.150.20">
    <property type="entry name" value="5' to 3' exonuclease, C-terminal subdomain"/>
    <property type="match status" value="1"/>
</dbReference>
<feature type="domain" description="NERD" evidence="4">
    <location>
        <begin position="11"/>
        <end position="122"/>
    </location>
</feature>
<evidence type="ECO:0000256" key="2">
    <source>
        <dbReference type="SAM" id="MobiDB-lite"/>
    </source>
</evidence>
<proteinExistence type="predicted"/>
<accession>A0ABV6U8U6</accession>
<dbReference type="InterPro" id="IPR000719">
    <property type="entry name" value="Prot_kinase_dom"/>
</dbReference>
<dbReference type="InterPro" id="IPR017441">
    <property type="entry name" value="Protein_kinase_ATP_BS"/>
</dbReference>
<name>A0ABV6U8U6_9ACTN</name>
<keyword evidence="5" id="KW-0418">Kinase</keyword>
<dbReference type="Proteomes" id="UP001589870">
    <property type="component" value="Unassembled WGS sequence"/>
</dbReference>
<feature type="binding site" evidence="1">
    <location>
        <position position="538"/>
    </location>
    <ligand>
        <name>ATP</name>
        <dbReference type="ChEBI" id="CHEBI:30616"/>
    </ligand>
</feature>
<evidence type="ECO:0000313" key="6">
    <source>
        <dbReference type="Proteomes" id="UP001589870"/>
    </source>
</evidence>
<dbReference type="NCBIfam" id="NF033442">
    <property type="entry name" value="BREX_PglW"/>
    <property type="match status" value="1"/>
</dbReference>
<protein>
    <submittedName>
        <fullName evidence="5">BREX system serine/threonine kinase PglW</fullName>
    </submittedName>
</protein>
<dbReference type="RefSeq" id="WP_394301953.1">
    <property type="nucleotide sequence ID" value="NZ_JBHMQT010000034.1"/>
</dbReference>
<feature type="domain" description="Protein kinase" evidence="3">
    <location>
        <begin position="173"/>
        <end position="477"/>
    </location>
</feature>
<dbReference type="SMART" id="SM00220">
    <property type="entry name" value="S_TKc"/>
    <property type="match status" value="1"/>
</dbReference>
<feature type="region of interest" description="Disordered" evidence="2">
    <location>
        <begin position="1277"/>
        <end position="1441"/>
    </location>
</feature>
<dbReference type="InterPro" id="IPR011009">
    <property type="entry name" value="Kinase-like_dom_sf"/>
</dbReference>
<feature type="domain" description="Protein kinase" evidence="3">
    <location>
        <begin position="510"/>
        <end position="767"/>
    </location>
</feature>
<gene>
    <name evidence="5" type="primary">pglW</name>
    <name evidence="5" type="ORF">ACFHYQ_16045</name>
</gene>
<reference evidence="5 6" key="1">
    <citation type="submission" date="2024-09" db="EMBL/GenBank/DDBJ databases">
        <authorList>
            <person name="Sun Q."/>
            <person name="Mori K."/>
        </authorList>
    </citation>
    <scope>NUCLEOTIDE SEQUENCE [LARGE SCALE GENOMIC DNA]</scope>
    <source>
        <strain evidence="5 6">TBRC 1851</strain>
    </source>
</reference>
<dbReference type="InterPro" id="IPR049832">
    <property type="entry name" value="BREX_PglW"/>
</dbReference>
<sequence>MRWVEVTESEYAHERGGLAAIRAALDDADPYRAWSNFTFTTRSGRQYEVDLLVIGKAGLYLLELKHWSGTINGDHQTWFHNGVAEDNPRLLADNKAKHFKQLLLDAGGRDVPFVYAGVVLHQPDTQVRLTDRGRAGVYRIDGQGPAGLDELIRDALAAEPRNPRQLIDRRRSVELARLIGKAGVRRSVRHRKVGNMQIEDDPLAEGPGWQDYLAKHPVLDRVRRVRFYLVNQAASQEERTAILRAAKREFVTLENVNHPGIARAIEFYEHERGPAVVFEHDPSETRLDHFLRQKAGDLTIDQRVDLVRTLANTLRYAHSRRLVHRRLSPLSVFVRTLAYGRYGVRIRDWHTAGRLIPGTPGHNTFVAGTRTLEALTDKGAHGYIAPETLHNQTADPILADVFGLGAVSFLIFTGSAPAETSEELHQRLTRERGLDVTVELDVAPQAMADLVRDATAGDVDLRTESVEKFAQGLEQLVRELTADEDAAERIDPLVAVTGSKIGPPDDPDRFEVLERLGQGSTALALLVRDSAHDKAVLKVALDEDSARRRLLDEAEVLTLARDPRVVRRLAEPIVVNARTALLLEDAGRESLAALIRREGRLSLDFLGRWGSDLLDILAALDLAGVNHRDIKPDNLAFRELGKSRKVHLTLFDFSLSRAPLEQTGVGTPPYLDPFFDTIHRPRYDAAAERYAAAVTLYEMATGQTPIYGTGASHPALVGSDVTIDPDAFEPGPARDGLIAFLRKALARDVKQRHDSIDSMRIEWRAVFDAVPPAAATPGSVNPVTGKELDDAAARAGLDTPIANAGLTPRAVDALHRIDVRTVRDLLARSAFDISRLSGVADPTKREIRRRAKQWRARLQPTTTVIVPDDELVAESGRGVDAVLRSLLPKGAKKDSAEARVLRLYLGLEETESVWPSNVELAREVEVTAGRIGQILPTARKGWRRRKPLTEVRDEIVDLVEQAGGVLSAEGIAEALLTSRGSEAAGDQRMRRALGLVRAAVEVEGERGGEARLLHRRSPHSAIVALEMPTDPDAVAGTDLLDYAVRLGRVADRLAVEDPLPTAAQTEARLREVRLPQGMAELPAERLAALAAATSEKAAANGRGEIYPDGLDPRRALEQLASSLGVIRNGMDPEQLKARVRARYPKVGELPEHRHDLDALLHLAKVPLFFSNGVYWPRSADSTGLASSSHWTRTRHGGATGDRDLADFERRMMASLEERAFVTLSVGFGSYAQAIHALRDRFEVEVLDVTAELLTAMRTTADANNVDWSIVLRADRPDAAPQDSAKGPRRVGLPALPARLRRPLRAERQQPVRTGPRHRQGAAAQPQEHAGDQAQAGHPAGLRRGQARAGRHRRRPRAQRVLRNPRASAQLGRAGGGPAGGLPGTPAGPDAVGPVPRSPALPRRGPPQRPGCGAAVPRQGGCRGVGPGPGGLQRSGGSTQGR</sequence>
<evidence type="ECO:0000259" key="4">
    <source>
        <dbReference type="PROSITE" id="PS50965"/>
    </source>
</evidence>
<dbReference type="InterPro" id="IPR053235">
    <property type="entry name" value="Ser_Thr_kinase"/>
</dbReference>
<dbReference type="PROSITE" id="PS50011">
    <property type="entry name" value="PROTEIN_KINASE_DOM"/>
    <property type="match status" value="2"/>
</dbReference>
<dbReference type="PROSITE" id="PS00107">
    <property type="entry name" value="PROTEIN_KINASE_ATP"/>
    <property type="match status" value="1"/>
</dbReference>
<evidence type="ECO:0000256" key="1">
    <source>
        <dbReference type="PROSITE-ProRule" id="PRU10141"/>
    </source>
</evidence>
<feature type="compositionally biased region" description="Low complexity" evidence="2">
    <location>
        <begin position="1409"/>
        <end position="1419"/>
    </location>
</feature>
<feature type="compositionally biased region" description="Gly residues" evidence="2">
    <location>
        <begin position="1420"/>
        <end position="1441"/>
    </location>
</feature>
<feature type="compositionally biased region" description="Pro residues" evidence="2">
    <location>
        <begin position="1395"/>
        <end position="1408"/>
    </location>
</feature>
<feature type="compositionally biased region" description="Basic residues" evidence="2">
    <location>
        <begin position="1344"/>
        <end position="1359"/>
    </location>
</feature>
<keyword evidence="1" id="KW-0547">Nucleotide-binding</keyword>
<dbReference type="Pfam" id="PF00069">
    <property type="entry name" value="Pkinase"/>
    <property type="match status" value="2"/>
</dbReference>
<dbReference type="SUPFAM" id="SSF56112">
    <property type="entry name" value="Protein kinase-like (PK-like)"/>
    <property type="match status" value="2"/>
</dbReference>